<protein>
    <submittedName>
        <fullName evidence="1">Uncharacterized protein</fullName>
    </submittedName>
</protein>
<accession>A0ABP1BF31</accession>
<dbReference type="EMBL" id="OZ023705">
    <property type="protein sequence ID" value="CAK9874012.1"/>
    <property type="molecule type" value="Genomic_DNA"/>
</dbReference>
<evidence type="ECO:0000313" key="1">
    <source>
        <dbReference type="EMBL" id="CAK9874012.1"/>
    </source>
</evidence>
<organism evidence="1 2">
    <name type="scientific">Sphagnum jensenii</name>
    <dbReference type="NCBI Taxonomy" id="128206"/>
    <lineage>
        <taxon>Eukaryota</taxon>
        <taxon>Viridiplantae</taxon>
        <taxon>Streptophyta</taxon>
        <taxon>Embryophyta</taxon>
        <taxon>Bryophyta</taxon>
        <taxon>Sphagnophytina</taxon>
        <taxon>Sphagnopsida</taxon>
        <taxon>Sphagnales</taxon>
        <taxon>Sphagnaceae</taxon>
        <taxon>Sphagnum</taxon>
    </lineage>
</organism>
<reference evidence="1" key="1">
    <citation type="submission" date="2024-03" db="EMBL/GenBank/DDBJ databases">
        <authorList>
            <consortium name="ELIXIR-Norway"/>
            <consortium name="Elixir Norway"/>
        </authorList>
    </citation>
    <scope>NUCLEOTIDE SEQUENCE</scope>
</reference>
<gene>
    <name evidence="1" type="ORF">CSSPJE1EN2_LOCUS16453</name>
</gene>
<dbReference type="Proteomes" id="UP001497522">
    <property type="component" value="Chromosome 4"/>
</dbReference>
<proteinExistence type="predicted"/>
<keyword evidence="2" id="KW-1185">Reference proteome</keyword>
<evidence type="ECO:0000313" key="2">
    <source>
        <dbReference type="Proteomes" id="UP001497522"/>
    </source>
</evidence>
<name>A0ABP1BF31_9BRYO</name>
<sequence length="176" mass="19711">MAAEELADPGCFFTSNCYAPTEEYQFRMKGHPRRIMYETQDTNHVSNEATLDWSELFGHQLITELNSPQELIKVATATIFPLAKGFNLDVATVQVNDTTNLPNKTRQEGDLTIGRYSGKHPTSPTLPYGLGKLETLSMHNKDLELMLQTVDGNRRQVEQSPVSKIVELEGLQATIN</sequence>